<evidence type="ECO:0000256" key="11">
    <source>
        <dbReference type="ARBA" id="ARBA00023329"/>
    </source>
</evidence>
<dbReference type="SUPFAM" id="SSF82754">
    <property type="entry name" value="C-terminal, gelsolin-like domain of Sec23/24"/>
    <property type="match status" value="1"/>
</dbReference>
<feature type="compositionally biased region" description="Low complexity" evidence="12">
    <location>
        <begin position="1"/>
        <end position="16"/>
    </location>
</feature>
<dbReference type="InterPro" id="IPR012990">
    <property type="entry name" value="Beta-sandwich_Sec23_24"/>
</dbReference>
<feature type="compositionally biased region" description="Pro residues" evidence="12">
    <location>
        <begin position="43"/>
        <end position="58"/>
    </location>
</feature>
<keyword evidence="11" id="KW-0968">Cytoplasmic vesicle</keyword>
<accession>A0ABN7SCX2</accession>
<keyword evidence="7" id="KW-0931">ER-Golgi transport</keyword>
<evidence type="ECO:0000256" key="3">
    <source>
        <dbReference type="ARBA" id="ARBA00004397"/>
    </source>
</evidence>
<evidence type="ECO:0000256" key="2">
    <source>
        <dbReference type="ARBA" id="ARBA00004394"/>
    </source>
</evidence>
<dbReference type="Pfam" id="PF04811">
    <property type="entry name" value="Sec23_trunk"/>
    <property type="match status" value="1"/>
</dbReference>
<sequence length="997" mass="111388">MSYNQGYPGKYPQGQQNGYGPGANYGQARPTMPPQNGTSNSYPQPPQMPGMQPPPGAVPPQMSRPGVPPMPPTSLGAPPSQMQMPQMAGHPPRPPTLSAPSLQPPTMPGMMPAPPKPVMASQPPSGFGMNNTTPMQVPPPQMSNRPPLPQAPPSYPSGGSYQPVTSQPRPPPPTSIGQQPQMTNGYPQQPPPQMNSYGQPPGPGGNLNQQFGNMNFGGQQNQQESEPINLMDLRAPILSADGTYVPPEVRYQTQPPPGIQRIPPNRKNCDREVMSCTLQAIPSSDALCQKAKLPFGLLLHPYKDLLTLPVITTSNIVRCRSCRAYINPFVSFIDMNRWKCNLCSRINEVPEEFKSNPVTKEYGKPEERPECVNSTVEFIAPSEYMSRPPQAAQYLFIIDVSFNAVQSGYLEILADELLHEYKNMPGDRRTKIGFLCFDSSLHFFNLSDELAQPQLLSVSDIDDPFEPMPDSILVNRQESASQIEQFLKMLPNLFKSTLSPSSCGGSAITVGQKMLSKNGGRISLFSTTRISEGLGKLQERTPNDGECLNGVTDFYKTLAIEANQQHIAIDLFLFGHQFQDIASLAPVARNSAGHVYRYPGLHIETNPVQSERFRSDFHRYLVRKIGFESVMRVRATRGISIHTFFGNFFVRSTDLLNLACISPDSGYAMRLQIDEDLKGYDYVGFQCALLYTSTKGDRRIRVHTMSFPVTNQLQDVYNNADAELVAAMLAHFAVERSLTHTVNDAREALLHAATDALSNYKECLPAYQKRDPTAVLVPRRSLGPFALYISALLKSDAFRLDNRNLDNKAFLMTDIKQSPMKYSRYHWLPALYKIDNIKQEQLFENDEDSSRATDPDFPVPESPIVRCLPLTAESIGKGQVFLMDCGWKLLLFISVHAPQEFFRDVLDKSYGQLMDGDIFELPEEPEDENSNEPESRTYVRNFINSLQDDRSHGAPIQIIRADGNLKDNAILRKLIRDRTSSQQSYYEFLQYLQKNMK</sequence>
<dbReference type="InterPro" id="IPR006900">
    <property type="entry name" value="Sec23/24_helical_dom"/>
</dbReference>
<feature type="domain" description="Sec23/Sec24 helical" evidence="15">
    <location>
        <begin position="721"/>
        <end position="823"/>
    </location>
</feature>
<dbReference type="Pfam" id="PF04815">
    <property type="entry name" value="Sec23_helical"/>
    <property type="match status" value="1"/>
</dbReference>
<evidence type="ECO:0000259" key="14">
    <source>
        <dbReference type="Pfam" id="PF04811"/>
    </source>
</evidence>
<feature type="compositionally biased region" description="Low complexity" evidence="12">
    <location>
        <begin position="156"/>
        <end position="167"/>
    </location>
</feature>
<keyword evidence="9" id="KW-0333">Golgi apparatus</keyword>
<evidence type="ECO:0000256" key="6">
    <source>
        <dbReference type="ARBA" id="ARBA00022824"/>
    </source>
</evidence>
<dbReference type="InterPro" id="IPR036465">
    <property type="entry name" value="vWFA_dom_sf"/>
</dbReference>
<comment type="similarity">
    <text evidence="4">Belongs to the SEC23/SEC24 family. SEC24 subfamily.</text>
</comment>
<dbReference type="SUPFAM" id="SSF81995">
    <property type="entry name" value="beta-sandwich domain of Sec23/24"/>
    <property type="match status" value="1"/>
</dbReference>
<gene>
    <name evidence="17" type="ORF">OKIOD_LOCUS5313</name>
</gene>
<evidence type="ECO:0000313" key="18">
    <source>
        <dbReference type="Proteomes" id="UP001158576"/>
    </source>
</evidence>
<dbReference type="Proteomes" id="UP001158576">
    <property type="component" value="Chromosome XSR"/>
</dbReference>
<keyword evidence="6" id="KW-0256">Endoplasmic reticulum</keyword>
<keyword evidence="5" id="KW-0813">Transport</keyword>
<dbReference type="SUPFAM" id="SSF53300">
    <property type="entry name" value="vWA-like"/>
    <property type="match status" value="1"/>
</dbReference>
<feature type="domain" description="Sec23/Sec24 trunk" evidence="14">
    <location>
        <begin position="389"/>
        <end position="621"/>
    </location>
</feature>
<dbReference type="InterPro" id="IPR036174">
    <property type="entry name" value="Znf_Sec23_Sec24_sf"/>
</dbReference>
<dbReference type="InterPro" id="IPR036175">
    <property type="entry name" value="Sec23/24_helical_dom_sf"/>
</dbReference>
<dbReference type="Gene3D" id="3.40.50.410">
    <property type="entry name" value="von Willebrand factor, type A domain"/>
    <property type="match status" value="1"/>
</dbReference>
<feature type="domain" description="Zinc finger Sec23/Sec24-type" evidence="13">
    <location>
        <begin position="316"/>
        <end position="352"/>
    </location>
</feature>
<name>A0ABN7SCX2_OIKDI</name>
<dbReference type="Pfam" id="PF04810">
    <property type="entry name" value="zf-Sec23_Sec24"/>
    <property type="match status" value="1"/>
</dbReference>
<dbReference type="InterPro" id="IPR050550">
    <property type="entry name" value="SEC23_SEC24_subfamily"/>
</dbReference>
<feature type="region of interest" description="Disordered" evidence="12">
    <location>
        <begin position="1"/>
        <end position="223"/>
    </location>
</feature>
<dbReference type="SUPFAM" id="SSF82919">
    <property type="entry name" value="Zn-finger domain of Sec23/24"/>
    <property type="match status" value="1"/>
</dbReference>
<feature type="compositionally biased region" description="Pro residues" evidence="12">
    <location>
        <begin position="91"/>
        <end position="117"/>
    </location>
</feature>
<keyword evidence="8" id="KW-0653">Protein transport</keyword>
<feature type="domain" description="Sec23/Sec24 beta-sandwich" evidence="16">
    <location>
        <begin position="626"/>
        <end position="710"/>
    </location>
</feature>
<dbReference type="PANTHER" id="PTHR13803">
    <property type="entry name" value="SEC24-RELATED PROTEIN"/>
    <property type="match status" value="1"/>
</dbReference>
<dbReference type="InterPro" id="IPR036180">
    <property type="entry name" value="Gelsolin-like_dom_sf"/>
</dbReference>
<dbReference type="Gene3D" id="2.30.30.380">
    <property type="entry name" value="Zn-finger domain of Sec23/24"/>
    <property type="match status" value="1"/>
</dbReference>
<dbReference type="SUPFAM" id="SSF81811">
    <property type="entry name" value="Helical domain of Sec23/24"/>
    <property type="match status" value="1"/>
</dbReference>
<evidence type="ECO:0000259" key="15">
    <source>
        <dbReference type="Pfam" id="PF04815"/>
    </source>
</evidence>
<comment type="subcellular location">
    <subcellularLocation>
        <location evidence="1">Cytoplasmic vesicle</location>
        <location evidence="1">COPII-coated vesicle membrane</location>
        <topology evidence="1">Peripheral membrane protein</topology>
        <orientation evidence="1">Cytoplasmic side</orientation>
    </subcellularLocation>
    <subcellularLocation>
        <location evidence="3">Endoplasmic reticulum membrane</location>
        <topology evidence="3">Peripheral membrane protein</topology>
        <orientation evidence="3">Cytoplasmic side</orientation>
    </subcellularLocation>
    <subcellularLocation>
        <location evidence="2">Golgi apparatus membrane</location>
    </subcellularLocation>
</comment>
<evidence type="ECO:0000256" key="5">
    <source>
        <dbReference type="ARBA" id="ARBA00022448"/>
    </source>
</evidence>
<evidence type="ECO:0000259" key="13">
    <source>
        <dbReference type="Pfam" id="PF04810"/>
    </source>
</evidence>
<evidence type="ECO:0000259" key="16">
    <source>
        <dbReference type="Pfam" id="PF08033"/>
    </source>
</evidence>
<protein>
    <submittedName>
        <fullName evidence="17">Oidioi.mRNA.OKI2018_I69.XSR.g13755.t1.cds</fullName>
    </submittedName>
</protein>
<dbReference type="Gene3D" id="1.20.120.730">
    <property type="entry name" value="Sec23/Sec24 helical domain"/>
    <property type="match status" value="1"/>
</dbReference>
<evidence type="ECO:0000256" key="12">
    <source>
        <dbReference type="SAM" id="MobiDB-lite"/>
    </source>
</evidence>
<dbReference type="EMBL" id="OU015569">
    <property type="protein sequence ID" value="CAG5094663.1"/>
    <property type="molecule type" value="Genomic_DNA"/>
</dbReference>
<keyword evidence="18" id="KW-1185">Reference proteome</keyword>
<dbReference type="Gene3D" id="3.40.20.10">
    <property type="entry name" value="Severin"/>
    <property type="match status" value="1"/>
</dbReference>
<feature type="compositionally biased region" description="Polar residues" evidence="12">
    <location>
        <begin position="122"/>
        <end position="135"/>
    </location>
</feature>
<feature type="compositionally biased region" description="Pro residues" evidence="12">
    <location>
        <begin position="136"/>
        <end position="155"/>
    </location>
</feature>
<dbReference type="InterPro" id="IPR006895">
    <property type="entry name" value="Znf_Sec23_Sec24"/>
</dbReference>
<dbReference type="PANTHER" id="PTHR13803:SF39">
    <property type="entry name" value="SECRETORY 24AB, ISOFORM A"/>
    <property type="match status" value="1"/>
</dbReference>
<dbReference type="InterPro" id="IPR029006">
    <property type="entry name" value="ADF-H/Gelsolin-like_dom_sf"/>
</dbReference>
<evidence type="ECO:0000256" key="9">
    <source>
        <dbReference type="ARBA" id="ARBA00023034"/>
    </source>
</evidence>
<feature type="compositionally biased region" description="Low complexity" evidence="12">
    <location>
        <begin position="206"/>
        <end position="223"/>
    </location>
</feature>
<organism evidence="17 18">
    <name type="scientific">Oikopleura dioica</name>
    <name type="common">Tunicate</name>
    <dbReference type="NCBI Taxonomy" id="34765"/>
    <lineage>
        <taxon>Eukaryota</taxon>
        <taxon>Metazoa</taxon>
        <taxon>Chordata</taxon>
        <taxon>Tunicata</taxon>
        <taxon>Appendicularia</taxon>
        <taxon>Copelata</taxon>
        <taxon>Oikopleuridae</taxon>
        <taxon>Oikopleura</taxon>
    </lineage>
</organism>
<dbReference type="Gene3D" id="2.60.40.1670">
    <property type="entry name" value="beta-sandwich domain of Sec23/24"/>
    <property type="match status" value="1"/>
</dbReference>
<keyword evidence="10" id="KW-0472">Membrane</keyword>
<evidence type="ECO:0000313" key="17">
    <source>
        <dbReference type="EMBL" id="CAG5094663.1"/>
    </source>
</evidence>
<evidence type="ECO:0000256" key="8">
    <source>
        <dbReference type="ARBA" id="ARBA00022927"/>
    </source>
</evidence>
<evidence type="ECO:0000256" key="7">
    <source>
        <dbReference type="ARBA" id="ARBA00022892"/>
    </source>
</evidence>
<evidence type="ECO:0000256" key="4">
    <source>
        <dbReference type="ARBA" id="ARBA00008334"/>
    </source>
</evidence>
<reference evidence="17 18" key="1">
    <citation type="submission" date="2021-04" db="EMBL/GenBank/DDBJ databases">
        <authorList>
            <person name="Bliznina A."/>
        </authorList>
    </citation>
    <scope>NUCLEOTIDE SEQUENCE [LARGE SCALE GENOMIC DNA]</scope>
</reference>
<evidence type="ECO:0000256" key="1">
    <source>
        <dbReference type="ARBA" id="ARBA00004299"/>
    </source>
</evidence>
<dbReference type="Pfam" id="PF08033">
    <property type="entry name" value="Sec23_BS"/>
    <property type="match status" value="1"/>
</dbReference>
<evidence type="ECO:0000256" key="10">
    <source>
        <dbReference type="ARBA" id="ARBA00023136"/>
    </source>
</evidence>
<dbReference type="InterPro" id="IPR006896">
    <property type="entry name" value="Sec23/24_trunk_dom"/>
</dbReference>
<proteinExistence type="inferred from homology"/>